<organism evidence="2 3">
    <name type="scientific">Spirochaeta isovalerica</name>
    <dbReference type="NCBI Taxonomy" id="150"/>
    <lineage>
        <taxon>Bacteria</taxon>
        <taxon>Pseudomonadati</taxon>
        <taxon>Spirochaetota</taxon>
        <taxon>Spirochaetia</taxon>
        <taxon>Spirochaetales</taxon>
        <taxon>Spirochaetaceae</taxon>
        <taxon>Spirochaeta</taxon>
    </lineage>
</organism>
<evidence type="ECO:0000259" key="1">
    <source>
        <dbReference type="Pfam" id="PF01073"/>
    </source>
</evidence>
<dbReference type="PANTHER" id="PTHR43000">
    <property type="entry name" value="DTDP-D-GLUCOSE 4,6-DEHYDRATASE-RELATED"/>
    <property type="match status" value="1"/>
</dbReference>
<evidence type="ECO:0000313" key="3">
    <source>
        <dbReference type="Proteomes" id="UP000587760"/>
    </source>
</evidence>
<proteinExistence type="predicted"/>
<dbReference type="RefSeq" id="WP_184746181.1">
    <property type="nucleotide sequence ID" value="NZ_JACHGJ010000002.1"/>
</dbReference>
<dbReference type="Proteomes" id="UP000587760">
    <property type="component" value="Unassembled WGS sequence"/>
</dbReference>
<feature type="domain" description="3-beta hydroxysteroid dehydrogenase/isomerase" evidence="1">
    <location>
        <begin position="41"/>
        <end position="127"/>
    </location>
</feature>
<dbReference type="EMBL" id="JACHGJ010000002">
    <property type="protein sequence ID" value="MBB6480231.1"/>
    <property type="molecule type" value="Genomic_DNA"/>
</dbReference>
<reference evidence="2 3" key="1">
    <citation type="submission" date="2020-08" db="EMBL/GenBank/DDBJ databases">
        <title>Genomic Encyclopedia of Type Strains, Phase IV (KMG-IV): sequencing the most valuable type-strain genomes for metagenomic binning, comparative biology and taxonomic classification.</title>
        <authorList>
            <person name="Goeker M."/>
        </authorList>
    </citation>
    <scope>NUCLEOTIDE SEQUENCE [LARGE SCALE GENOMIC DNA]</scope>
    <source>
        <strain evidence="2 3">DSM 2461</strain>
    </source>
</reference>
<protein>
    <submittedName>
        <fullName evidence="2">Nucleoside-diphosphate-sugar epimerase</fullName>
    </submittedName>
</protein>
<evidence type="ECO:0000313" key="2">
    <source>
        <dbReference type="EMBL" id="MBB6480231.1"/>
    </source>
</evidence>
<keyword evidence="3" id="KW-1185">Reference proteome</keyword>
<dbReference type="Gene3D" id="3.40.50.720">
    <property type="entry name" value="NAD(P)-binding Rossmann-like Domain"/>
    <property type="match status" value="2"/>
</dbReference>
<comment type="caution">
    <text evidence="2">The sequence shown here is derived from an EMBL/GenBank/DDBJ whole genome shotgun (WGS) entry which is preliminary data.</text>
</comment>
<dbReference type="AlphaFoldDB" id="A0A841RA38"/>
<gene>
    <name evidence="2" type="ORF">HNR50_001889</name>
</gene>
<dbReference type="Pfam" id="PF01073">
    <property type="entry name" value="3Beta_HSD"/>
    <property type="match status" value="1"/>
</dbReference>
<dbReference type="InterPro" id="IPR036291">
    <property type="entry name" value="NAD(P)-bd_dom_sf"/>
</dbReference>
<accession>A0A841RA38</accession>
<dbReference type="GO" id="GO:0006694">
    <property type="term" value="P:steroid biosynthetic process"/>
    <property type="evidence" value="ECO:0007669"/>
    <property type="project" value="InterPro"/>
</dbReference>
<dbReference type="GO" id="GO:0016616">
    <property type="term" value="F:oxidoreductase activity, acting on the CH-OH group of donors, NAD or NADP as acceptor"/>
    <property type="evidence" value="ECO:0007669"/>
    <property type="project" value="InterPro"/>
</dbReference>
<sequence length="149" mass="16579">MSVPNILITGANGFLGSNLVKLLSSTGKYKVHAMNGHNYSDESTPADMRNFPYGETKKIGEDLVLQWAEKGRKKGLVANVIRPGFVIYGPYDKNTFINVLKEIDKGRFGFIDKGKKLISYVYVENLCSGIERLISSYNQSGTLIFSMET</sequence>
<dbReference type="InterPro" id="IPR002225">
    <property type="entry name" value="3Beta_OHSteriod_DH/Estase"/>
</dbReference>
<name>A0A841RA38_9SPIO</name>
<dbReference type="SUPFAM" id="SSF51735">
    <property type="entry name" value="NAD(P)-binding Rossmann-fold domains"/>
    <property type="match status" value="1"/>
</dbReference>